<gene>
    <name evidence="9" type="ORF">J2S62_001908</name>
</gene>
<dbReference type="Proteomes" id="UP001183794">
    <property type="component" value="Unassembled WGS sequence"/>
</dbReference>
<dbReference type="EMBL" id="JAVDYJ010000001">
    <property type="protein sequence ID" value="MDR7347651.1"/>
    <property type="molecule type" value="Genomic_DNA"/>
</dbReference>
<feature type="region of interest" description="Disordered" evidence="7">
    <location>
        <begin position="24"/>
        <end position="44"/>
    </location>
</feature>
<evidence type="ECO:0000256" key="5">
    <source>
        <dbReference type="ARBA" id="ARBA00023139"/>
    </source>
</evidence>
<evidence type="ECO:0000256" key="6">
    <source>
        <dbReference type="ARBA" id="ARBA00023288"/>
    </source>
</evidence>
<keyword evidence="4" id="KW-0472">Membrane</keyword>
<keyword evidence="5" id="KW-0564">Palmitate</keyword>
<keyword evidence="6" id="KW-0449">Lipoprotein</keyword>
<protein>
    <submittedName>
        <fullName evidence="9">D-methionine transport system substrate-binding protein</fullName>
    </submittedName>
</protein>
<dbReference type="PANTHER" id="PTHR30429:SF0">
    <property type="entry name" value="METHIONINE-BINDING LIPOPROTEIN METQ"/>
    <property type="match status" value="1"/>
</dbReference>
<reference evidence="9 10" key="1">
    <citation type="submission" date="2023-07" db="EMBL/GenBank/DDBJ databases">
        <title>Sequencing the genomes of 1000 actinobacteria strains.</title>
        <authorList>
            <person name="Klenk H.-P."/>
        </authorList>
    </citation>
    <scope>NUCLEOTIDE SEQUENCE [LARGE SCALE GENOMIC DNA]</scope>
    <source>
        <strain evidence="9 10">DSM 22966</strain>
    </source>
</reference>
<accession>A0ABU2B2K8</accession>
<feature type="chain" id="PRO_5047336575" evidence="8">
    <location>
        <begin position="27"/>
        <end position="281"/>
    </location>
</feature>
<evidence type="ECO:0000256" key="7">
    <source>
        <dbReference type="SAM" id="MobiDB-lite"/>
    </source>
</evidence>
<name>A0ABU2B2K8_9MICC</name>
<feature type="signal peptide" evidence="8">
    <location>
        <begin position="1"/>
        <end position="26"/>
    </location>
</feature>
<dbReference type="Pfam" id="PF03180">
    <property type="entry name" value="Lipoprotein_9"/>
    <property type="match status" value="1"/>
</dbReference>
<evidence type="ECO:0000256" key="3">
    <source>
        <dbReference type="ARBA" id="ARBA00022729"/>
    </source>
</evidence>
<evidence type="ECO:0000256" key="8">
    <source>
        <dbReference type="SAM" id="SignalP"/>
    </source>
</evidence>
<comment type="subcellular location">
    <subcellularLocation>
        <location evidence="1">Membrane</location>
        <topology evidence="1">Lipid-anchor</topology>
    </subcellularLocation>
</comment>
<proteinExistence type="inferred from homology"/>
<evidence type="ECO:0000313" key="9">
    <source>
        <dbReference type="EMBL" id="MDR7347651.1"/>
    </source>
</evidence>
<dbReference type="RefSeq" id="WP_310174099.1">
    <property type="nucleotide sequence ID" value="NZ_BAABHE010000003.1"/>
</dbReference>
<dbReference type="Gene3D" id="3.40.190.10">
    <property type="entry name" value="Periplasmic binding protein-like II"/>
    <property type="match status" value="2"/>
</dbReference>
<evidence type="ECO:0000313" key="10">
    <source>
        <dbReference type="Proteomes" id="UP001183794"/>
    </source>
</evidence>
<organism evidence="9 10">
    <name type="scientific">Enteractinococcus fodinae</name>
    <dbReference type="NCBI Taxonomy" id="684663"/>
    <lineage>
        <taxon>Bacteria</taxon>
        <taxon>Bacillati</taxon>
        <taxon>Actinomycetota</taxon>
        <taxon>Actinomycetes</taxon>
        <taxon>Micrococcales</taxon>
        <taxon>Micrococcaceae</taxon>
    </lineage>
</organism>
<feature type="compositionally biased region" description="Polar residues" evidence="7">
    <location>
        <begin position="33"/>
        <end position="44"/>
    </location>
</feature>
<sequence>MKNRTKISTLLAVPIALLLSSCTPPGEGEGSAQAETESQGEIAYSKSQGPYTELFEDAIVPILEEDGWTFRAEEVSELLNANIALNDGDVDLNVEQHTAYMDDFNANYDGDLVAISPIPTVPAGLYSENHDSLDDVTQGATVALPDDAANAARCYLVLEKAGWIEIDDDADLGNITADDIVENPYDLEFTEMKSLTIPSAAPDFDFYVLTGSIVYNAGIDPSAALETEDILDHLVLQVVVKEENQDADWAEAVVNAYHSDEFKTYMEENNDGLWWIPEQLQ</sequence>
<evidence type="ECO:0000256" key="1">
    <source>
        <dbReference type="ARBA" id="ARBA00004635"/>
    </source>
</evidence>
<evidence type="ECO:0000256" key="4">
    <source>
        <dbReference type="ARBA" id="ARBA00023136"/>
    </source>
</evidence>
<keyword evidence="3 8" id="KW-0732">Signal</keyword>
<comment type="caution">
    <text evidence="9">The sequence shown here is derived from an EMBL/GenBank/DDBJ whole genome shotgun (WGS) entry which is preliminary data.</text>
</comment>
<keyword evidence="10" id="KW-1185">Reference proteome</keyword>
<dbReference type="PANTHER" id="PTHR30429">
    <property type="entry name" value="D-METHIONINE-BINDING LIPOPROTEIN METQ"/>
    <property type="match status" value="1"/>
</dbReference>
<dbReference type="SUPFAM" id="SSF53850">
    <property type="entry name" value="Periplasmic binding protein-like II"/>
    <property type="match status" value="1"/>
</dbReference>
<evidence type="ECO:0000256" key="2">
    <source>
        <dbReference type="ARBA" id="ARBA00008973"/>
    </source>
</evidence>
<comment type="similarity">
    <text evidence="2">Belongs to the NlpA lipoprotein family.</text>
</comment>
<dbReference type="InterPro" id="IPR004872">
    <property type="entry name" value="Lipoprotein_NlpA"/>
</dbReference>
<dbReference type="PROSITE" id="PS51257">
    <property type="entry name" value="PROKAR_LIPOPROTEIN"/>
    <property type="match status" value="1"/>
</dbReference>